<dbReference type="Gene3D" id="1.10.530.10">
    <property type="match status" value="1"/>
</dbReference>
<protein>
    <recommendedName>
        <fullName evidence="3">Transglycosylase SLT domain-containing protein</fullName>
    </recommendedName>
</protein>
<comment type="caution">
    <text evidence="1">The sequence shown here is derived from an EMBL/GenBank/DDBJ whole genome shotgun (WGS) entry which is preliminary data.</text>
</comment>
<organism evidence="1 2">
    <name type="scientific">Helicobacter trogontum</name>
    <dbReference type="NCBI Taxonomy" id="50960"/>
    <lineage>
        <taxon>Bacteria</taxon>
        <taxon>Pseudomonadati</taxon>
        <taxon>Campylobacterota</taxon>
        <taxon>Epsilonproteobacteria</taxon>
        <taxon>Campylobacterales</taxon>
        <taxon>Helicobacteraceae</taxon>
        <taxon>Helicobacter</taxon>
    </lineage>
</organism>
<keyword evidence="2" id="KW-1185">Reference proteome</keyword>
<evidence type="ECO:0000313" key="2">
    <source>
        <dbReference type="Proteomes" id="UP001562457"/>
    </source>
</evidence>
<sequence>MEVGYGEDLQIAWGGHKNVSKEFKEKVITICKRLEINPDYLMSCMALETVRTFSPSIKNPLATATGLIQFLKSTAISLGTTIEELAKMTQVEQLDYVEKYFRPYKGKIQNIEDIYMVIFYPMAVGKQNDYIISTKGNNVYNKNKGLDVNKDGILTKGEAGAVARQYLKEGLEKHKG</sequence>
<evidence type="ECO:0000313" key="1">
    <source>
        <dbReference type="EMBL" id="GAB0174022.1"/>
    </source>
</evidence>
<name>A0ABQ0D6T0_9HELI</name>
<dbReference type="EMBL" id="BAAFHN010000105">
    <property type="protein sequence ID" value="GAB0174022.1"/>
    <property type="molecule type" value="Genomic_DNA"/>
</dbReference>
<reference evidence="1 2" key="1">
    <citation type="submission" date="2024-06" db="EMBL/GenBank/DDBJ databases">
        <title>Draft genome sequence of Helicobacter trogontum NHP16-4001.</title>
        <authorList>
            <person name="Rimbara E."/>
            <person name="Suzuki M."/>
        </authorList>
    </citation>
    <scope>NUCLEOTIDE SEQUENCE [LARGE SCALE GENOMIC DNA]</scope>
    <source>
        <strain evidence="1 2">NHP16-4001</strain>
    </source>
</reference>
<evidence type="ECO:0008006" key="3">
    <source>
        <dbReference type="Google" id="ProtNLM"/>
    </source>
</evidence>
<dbReference type="Proteomes" id="UP001562457">
    <property type="component" value="Unassembled WGS sequence"/>
</dbReference>
<gene>
    <name evidence="1" type="ORF">NHP164001_20450</name>
</gene>
<accession>A0ABQ0D6T0</accession>
<proteinExistence type="predicted"/>